<evidence type="ECO:0000313" key="7">
    <source>
        <dbReference type="Proteomes" id="UP001154111"/>
    </source>
</evidence>
<feature type="domain" description="ABC transporter" evidence="3">
    <location>
        <begin position="2"/>
        <end position="249"/>
    </location>
</feature>
<name>A0AAU9VJ55_9FIRM</name>
<keyword evidence="6" id="KW-1185">Reference proteome</keyword>
<dbReference type="GO" id="GO:0022857">
    <property type="term" value="F:transmembrane transporter activity"/>
    <property type="evidence" value="ECO:0007669"/>
    <property type="project" value="TreeGrafter"/>
</dbReference>
<dbReference type="AlphaFoldDB" id="A0AAU9VJ55"/>
<dbReference type="EMBL" id="OW659477">
    <property type="protein sequence ID" value="CAH2761510.1"/>
    <property type="molecule type" value="Genomic_DNA"/>
</dbReference>
<sequence length="259" mass="29012">MLKLNNISKAFNRNTPMETKLYQDLNIQVDDGEFITIIGSNGSGKSTLLNLICGQIDPDVGVLTFMGQNLLKMKNHERFKTISRVYQDPMAGTSPSLTVLENLSLASNKGKLMSFRKAINHKKESEFIELLKSLDLGLEDKLHVQVGQLSGGQRQALSLLMALMNNPDLLLLDEHTAALDPKSSESIIKLTQEMVSKRKITTIMVTHNLQHALDYGTRLLMFHNGTIIRDISNNEKSKLSKSDLLNMFASYDDNYVETI</sequence>
<proteinExistence type="predicted"/>
<dbReference type="PROSITE" id="PS00211">
    <property type="entry name" value="ABC_TRANSPORTER_1"/>
    <property type="match status" value="1"/>
</dbReference>
<keyword evidence="1" id="KW-0547">Nucleotide-binding</keyword>
<dbReference type="PANTHER" id="PTHR24220:SF692">
    <property type="entry name" value="ABC TRANSPORTER DOMAIN-CONTAINING PROTEIN"/>
    <property type="match status" value="1"/>
</dbReference>
<keyword evidence="2 5" id="KW-0067">ATP-binding</keyword>
<evidence type="ECO:0000256" key="1">
    <source>
        <dbReference type="ARBA" id="ARBA00022741"/>
    </source>
</evidence>
<dbReference type="RefSeq" id="WP_123171769.1">
    <property type="nucleotide sequence ID" value="NZ_OW659477.1"/>
</dbReference>
<dbReference type="InterPro" id="IPR003439">
    <property type="entry name" value="ABC_transporter-like_ATP-bd"/>
</dbReference>
<gene>
    <name evidence="5" type="primary">osmV</name>
    <name evidence="5" type="ORF">ERYAMS2_00744</name>
    <name evidence="4" type="ORF">ERYAMS_00450</name>
</gene>
<dbReference type="InterPro" id="IPR015854">
    <property type="entry name" value="ABC_transpr_LolD-like"/>
</dbReference>
<dbReference type="Gene3D" id="3.40.50.300">
    <property type="entry name" value="P-loop containing nucleotide triphosphate hydrolases"/>
    <property type="match status" value="1"/>
</dbReference>
<evidence type="ECO:0000313" key="5">
    <source>
        <dbReference type="EMBL" id="CAH2761510.1"/>
    </source>
</evidence>
<evidence type="ECO:0000259" key="3">
    <source>
        <dbReference type="PROSITE" id="PS50893"/>
    </source>
</evidence>
<dbReference type="InterPro" id="IPR017871">
    <property type="entry name" value="ABC_transporter-like_CS"/>
</dbReference>
<protein>
    <submittedName>
        <fullName evidence="5">ATP-binding cassette domain-containing protein</fullName>
        <ecNumber evidence="5">3.6.3.-</ecNumber>
    </submittedName>
</protein>
<reference evidence="5" key="1">
    <citation type="submission" date="2022-04" db="EMBL/GenBank/DDBJ databases">
        <authorList>
            <person name="Forde T."/>
        </authorList>
    </citation>
    <scope>NUCLEOTIDE SEQUENCE</scope>
    <source>
        <strain evidence="5">A18Y016a</strain>
        <strain evidence="4">A18Y020d</strain>
    </source>
</reference>
<dbReference type="PROSITE" id="PS50893">
    <property type="entry name" value="ABC_TRANSPORTER_2"/>
    <property type="match status" value="1"/>
</dbReference>
<evidence type="ECO:0000256" key="2">
    <source>
        <dbReference type="ARBA" id="ARBA00022840"/>
    </source>
</evidence>
<accession>A0AAU9VJ55</accession>
<dbReference type="EC" id="3.6.3.-" evidence="5"/>
<dbReference type="EMBL" id="OW659496">
    <property type="protein sequence ID" value="CAH2761507.1"/>
    <property type="molecule type" value="Genomic_DNA"/>
</dbReference>
<dbReference type="Pfam" id="PF00005">
    <property type="entry name" value="ABC_tran"/>
    <property type="match status" value="1"/>
</dbReference>
<organism evidence="5 7">
    <name type="scientific">Erysipelothrix amsterdamensis</name>
    <dbReference type="NCBI Taxonomy" id="2929157"/>
    <lineage>
        <taxon>Bacteria</taxon>
        <taxon>Bacillati</taxon>
        <taxon>Bacillota</taxon>
        <taxon>Erysipelotrichia</taxon>
        <taxon>Erysipelotrichales</taxon>
        <taxon>Erysipelotrichaceae</taxon>
        <taxon>Erysipelothrix</taxon>
    </lineage>
</organism>
<dbReference type="GO" id="GO:0005886">
    <property type="term" value="C:plasma membrane"/>
    <property type="evidence" value="ECO:0007669"/>
    <property type="project" value="TreeGrafter"/>
</dbReference>
<evidence type="ECO:0000313" key="4">
    <source>
        <dbReference type="EMBL" id="CAH2761507.1"/>
    </source>
</evidence>
<dbReference type="Proteomes" id="UP001154095">
    <property type="component" value="Chromosome"/>
</dbReference>
<dbReference type="SMART" id="SM00382">
    <property type="entry name" value="AAA"/>
    <property type="match status" value="1"/>
</dbReference>
<dbReference type="Proteomes" id="UP001154111">
    <property type="component" value="Chromosome"/>
</dbReference>
<dbReference type="GO" id="GO:0005524">
    <property type="term" value="F:ATP binding"/>
    <property type="evidence" value="ECO:0007669"/>
    <property type="project" value="UniProtKB-KW"/>
</dbReference>
<dbReference type="PANTHER" id="PTHR24220">
    <property type="entry name" value="IMPORT ATP-BINDING PROTEIN"/>
    <property type="match status" value="1"/>
</dbReference>
<evidence type="ECO:0000313" key="6">
    <source>
        <dbReference type="Proteomes" id="UP001154095"/>
    </source>
</evidence>
<keyword evidence="5" id="KW-0378">Hydrolase</keyword>
<dbReference type="InterPro" id="IPR003593">
    <property type="entry name" value="AAA+_ATPase"/>
</dbReference>
<dbReference type="InterPro" id="IPR027417">
    <property type="entry name" value="P-loop_NTPase"/>
</dbReference>
<dbReference type="GO" id="GO:0016887">
    <property type="term" value="F:ATP hydrolysis activity"/>
    <property type="evidence" value="ECO:0007669"/>
    <property type="project" value="InterPro"/>
</dbReference>
<dbReference type="SUPFAM" id="SSF52540">
    <property type="entry name" value="P-loop containing nucleoside triphosphate hydrolases"/>
    <property type="match status" value="1"/>
</dbReference>